<accession>A0AAV3XSZ1</accession>
<organism evidence="1 2">
    <name type="scientific">Microseira wollei NIES-4236</name>
    <dbReference type="NCBI Taxonomy" id="2530354"/>
    <lineage>
        <taxon>Bacteria</taxon>
        <taxon>Bacillati</taxon>
        <taxon>Cyanobacteriota</taxon>
        <taxon>Cyanophyceae</taxon>
        <taxon>Oscillatoriophycideae</taxon>
        <taxon>Aerosakkonematales</taxon>
        <taxon>Aerosakkonemataceae</taxon>
        <taxon>Microseira</taxon>
    </lineage>
</organism>
<evidence type="ECO:0000313" key="1">
    <source>
        <dbReference type="EMBL" id="GET44595.1"/>
    </source>
</evidence>
<comment type="caution">
    <text evidence="1">The sequence shown here is derived from an EMBL/GenBank/DDBJ whole genome shotgun (WGS) entry which is preliminary data.</text>
</comment>
<evidence type="ECO:0000313" key="2">
    <source>
        <dbReference type="Proteomes" id="UP001050975"/>
    </source>
</evidence>
<sequence length="32" mass="3817">MQPNLKIDRRLHLLDLQFGSKLRELADLVVRQ</sequence>
<keyword evidence="2" id="KW-1185">Reference proteome</keyword>
<gene>
    <name evidence="1" type="ORF">MiSe_94260</name>
</gene>
<evidence type="ECO:0008006" key="3">
    <source>
        <dbReference type="Google" id="ProtNLM"/>
    </source>
</evidence>
<reference evidence="1" key="1">
    <citation type="submission" date="2019-10" db="EMBL/GenBank/DDBJ databases">
        <title>Draft genome sequece of Microseira wollei NIES-4236.</title>
        <authorList>
            <person name="Yamaguchi H."/>
            <person name="Suzuki S."/>
            <person name="Kawachi M."/>
        </authorList>
    </citation>
    <scope>NUCLEOTIDE SEQUENCE</scope>
    <source>
        <strain evidence="1">NIES-4236</strain>
    </source>
</reference>
<dbReference type="Proteomes" id="UP001050975">
    <property type="component" value="Unassembled WGS sequence"/>
</dbReference>
<dbReference type="EMBL" id="BLAY01000435">
    <property type="protein sequence ID" value="GET44595.1"/>
    <property type="molecule type" value="Genomic_DNA"/>
</dbReference>
<proteinExistence type="predicted"/>
<name>A0AAV3XSZ1_9CYAN</name>
<protein>
    <recommendedName>
        <fullName evidence="3">Transposase</fullName>
    </recommendedName>
</protein>
<dbReference type="AlphaFoldDB" id="A0AAV3XSZ1"/>